<organism evidence="1 3">
    <name type="scientific">Methanobacterium veterum</name>
    <dbReference type="NCBI Taxonomy" id="408577"/>
    <lineage>
        <taxon>Archaea</taxon>
        <taxon>Methanobacteriati</taxon>
        <taxon>Methanobacteriota</taxon>
        <taxon>Methanomada group</taxon>
        <taxon>Methanobacteria</taxon>
        <taxon>Methanobacteriales</taxon>
        <taxon>Methanobacteriaceae</taxon>
        <taxon>Methanobacterium</taxon>
    </lineage>
</organism>
<protein>
    <submittedName>
        <fullName evidence="1">TIGR04165 family Cys-rich peptide</fullName>
    </submittedName>
</protein>
<dbReference type="Proteomes" id="UP001074446">
    <property type="component" value="Unassembled WGS sequence"/>
</dbReference>
<dbReference type="EMBL" id="JAPVES010000030">
    <property type="protein sequence ID" value="MCZ3372260.1"/>
    <property type="molecule type" value="Genomic_DNA"/>
</dbReference>
<dbReference type="EMBL" id="JAPVER010000018">
    <property type="protein sequence ID" value="MCZ3364507.1"/>
    <property type="molecule type" value="Genomic_DNA"/>
</dbReference>
<comment type="caution">
    <text evidence="1">The sequence shown here is derived from an EMBL/GenBank/DDBJ whole genome shotgun (WGS) entry which is preliminary data.</text>
</comment>
<accession>A0A9E4ZRQ2</accession>
<dbReference type="AlphaFoldDB" id="A0A9E4ZRQ2"/>
<reference evidence="1" key="1">
    <citation type="submission" date="2022-12" db="EMBL/GenBank/DDBJ databases">
        <title>Reclassification of two methanogenic archaea species isolated from the Kolyma lowland permafrost.</title>
        <authorList>
            <person name="Trubitsyn V.E."/>
            <person name="Rivkina E.M."/>
            <person name="Shcherbakova V.A."/>
        </authorList>
    </citation>
    <scope>NUCLEOTIDE SEQUENCE</scope>
    <source>
        <strain evidence="1">M2</strain>
        <strain evidence="2">MK4</strain>
    </source>
</reference>
<sequence length="57" mass="6371">MKTEELSKKCPKCGCKDKHIIQNDSTGMLVGVEYKHSGSKVPKGSKFRCTECGYVFE</sequence>
<gene>
    <name evidence="2" type="ORF">O3H35_06410</name>
    <name evidence="1" type="ORF">O3H54_01300</name>
</gene>
<dbReference type="RefSeq" id="WP_095651970.1">
    <property type="nucleotide sequence ID" value="NZ_JAPVER010000018.1"/>
</dbReference>
<proteinExistence type="predicted"/>
<name>A0A9E4ZRQ2_9EURY</name>
<dbReference type="Proteomes" id="UP001068021">
    <property type="component" value="Unassembled WGS sequence"/>
</dbReference>
<evidence type="ECO:0000313" key="1">
    <source>
        <dbReference type="EMBL" id="MCZ3364507.1"/>
    </source>
</evidence>
<evidence type="ECO:0000313" key="3">
    <source>
        <dbReference type="Proteomes" id="UP001068021"/>
    </source>
</evidence>
<evidence type="ECO:0000313" key="2">
    <source>
        <dbReference type="EMBL" id="MCZ3372260.1"/>
    </source>
</evidence>
<keyword evidence="3" id="KW-1185">Reference proteome</keyword>